<gene>
    <name evidence="2" type="ORF">BT62DRAFT_1001133</name>
</gene>
<proteinExistence type="predicted"/>
<accession>A0A9P8AW58</accession>
<feature type="compositionally biased region" description="Acidic residues" evidence="1">
    <location>
        <begin position="53"/>
        <end position="65"/>
    </location>
</feature>
<evidence type="ECO:0000313" key="3">
    <source>
        <dbReference type="Proteomes" id="UP000812287"/>
    </source>
</evidence>
<dbReference type="EMBL" id="MU250526">
    <property type="protein sequence ID" value="KAG7450289.1"/>
    <property type="molecule type" value="Genomic_DNA"/>
</dbReference>
<dbReference type="Proteomes" id="UP000812287">
    <property type="component" value="Unassembled WGS sequence"/>
</dbReference>
<keyword evidence="3" id="KW-1185">Reference proteome</keyword>
<dbReference type="AlphaFoldDB" id="A0A9P8AW58"/>
<feature type="region of interest" description="Disordered" evidence="1">
    <location>
        <begin position="1"/>
        <end position="74"/>
    </location>
</feature>
<dbReference type="GeneID" id="66098982"/>
<name>A0A9P8AW58_9AGAR</name>
<comment type="caution">
    <text evidence="2">The sequence shown here is derived from an EMBL/GenBank/DDBJ whole genome shotgun (WGS) entry which is preliminary data.</text>
</comment>
<evidence type="ECO:0000256" key="1">
    <source>
        <dbReference type="SAM" id="MobiDB-lite"/>
    </source>
</evidence>
<dbReference type="RefSeq" id="XP_043043789.1">
    <property type="nucleotide sequence ID" value="XM_043176695.1"/>
</dbReference>
<organism evidence="2 3">
    <name type="scientific">Guyanagaster necrorhizus</name>
    <dbReference type="NCBI Taxonomy" id="856835"/>
    <lineage>
        <taxon>Eukaryota</taxon>
        <taxon>Fungi</taxon>
        <taxon>Dikarya</taxon>
        <taxon>Basidiomycota</taxon>
        <taxon>Agaricomycotina</taxon>
        <taxon>Agaricomycetes</taxon>
        <taxon>Agaricomycetidae</taxon>
        <taxon>Agaricales</taxon>
        <taxon>Marasmiineae</taxon>
        <taxon>Physalacriaceae</taxon>
        <taxon>Guyanagaster</taxon>
    </lineage>
</organism>
<protein>
    <submittedName>
        <fullName evidence="2">Uncharacterized protein</fullName>
    </submittedName>
</protein>
<reference evidence="2" key="1">
    <citation type="submission" date="2020-11" db="EMBL/GenBank/DDBJ databases">
        <title>Adaptations for nitrogen fixation in a non-lichenized fungal sporocarp promotes dispersal by wood-feeding termites.</title>
        <authorList>
            <consortium name="DOE Joint Genome Institute"/>
            <person name="Koch R.A."/>
            <person name="Yoon G."/>
            <person name="Arayal U."/>
            <person name="Lail K."/>
            <person name="Amirebrahimi M."/>
            <person name="Labutti K."/>
            <person name="Lipzen A."/>
            <person name="Riley R."/>
            <person name="Barry K."/>
            <person name="Henrissat B."/>
            <person name="Grigoriev I.V."/>
            <person name="Herr J.R."/>
            <person name="Aime M.C."/>
        </authorList>
    </citation>
    <scope>NUCLEOTIDE SEQUENCE</scope>
    <source>
        <strain evidence="2">MCA 3950</strain>
    </source>
</reference>
<evidence type="ECO:0000313" key="2">
    <source>
        <dbReference type="EMBL" id="KAG7450289.1"/>
    </source>
</evidence>
<dbReference type="OrthoDB" id="3262473at2759"/>
<sequence>MLKRQRAASPRASALSDVPLLFDDSSRPKRRRILPPALDGNLRGRIWENGKDDGEEEYESVDEEGQDRGEGSSEYKAANSMLHELHALNRHRQASATTVCHQHWPYRLPDTPPGKGGSLIHLHHNEEKMYAQECSGSGNLSADELQKVTERYEETNKLSHCFSLLTATHRSQASGRTISIATERIGG</sequence>